<dbReference type="OrthoDB" id="5384040at2759"/>
<dbReference type="InterPro" id="IPR007568">
    <property type="entry name" value="RTA1"/>
</dbReference>
<dbReference type="PANTHER" id="PTHR31465">
    <property type="entry name" value="PROTEIN RTA1-RELATED"/>
    <property type="match status" value="1"/>
</dbReference>
<sequence length="329" mass="37274">MSLQIVQARTSTVLGLSCNPTDNPDFQFNYCPSLGAAILFTALFGLSVLSHVFQARHHKKWFCWVLIMGAIWEFISSATRIESIKSPFDKQVSQTTFVFLVLAPLWINAFDYMVLGRMVHYYLPDKQLVGVKAQRFALYFVSLDITSFIVQLVGALTTVGNNKKPSTVATGLHIYTAGVCLQQAVILSFLILCILFQRRMNRESERNLIQGNRLVIALYISLALITYRIIFRIIEFSAGNDSVIHNTLDNNEWYMYVFDEAPMFLALIVFHVYHPGHVLIGPESEYPKPSREDKAARGRGSGWRFWIRNAGDGKMAKRDGYLLSSPGNK</sequence>
<proteinExistence type="predicted"/>
<accession>A0A0C3HIK2</accession>
<name>A0A0C3HIK2_OIDMZ</name>
<dbReference type="Pfam" id="PF04479">
    <property type="entry name" value="RTA1"/>
    <property type="match status" value="1"/>
</dbReference>
<evidence type="ECO:0000256" key="3">
    <source>
        <dbReference type="ARBA" id="ARBA00022989"/>
    </source>
</evidence>
<protein>
    <recommendedName>
        <fullName evidence="8">RTA1 domain protein</fullName>
    </recommendedName>
</protein>
<keyword evidence="7" id="KW-1185">Reference proteome</keyword>
<gene>
    <name evidence="6" type="ORF">OIDMADRAFT_28273</name>
</gene>
<feature type="transmembrane region" description="Helical" evidence="5">
    <location>
        <begin position="172"/>
        <end position="196"/>
    </location>
</feature>
<dbReference type="AlphaFoldDB" id="A0A0C3HIK2"/>
<comment type="subcellular location">
    <subcellularLocation>
        <location evidence="1">Membrane</location>
        <topology evidence="1">Multi-pass membrane protein</topology>
    </subcellularLocation>
</comment>
<feature type="transmembrane region" description="Helical" evidence="5">
    <location>
        <begin position="136"/>
        <end position="160"/>
    </location>
</feature>
<feature type="transmembrane region" description="Helical" evidence="5">
    <location>
        <begin position="96"/>
        <end position="115"/>
    </location>
</feature>
<keyword evidence="3 5" id="KW-1133">Transmembrane helix</keyword>
<evidence type="ECO:0000256" key="5">
    <source>
        <dbReference type="SAM" id="Phobius"/>
    </source>
</evidence>
<organism evidence="6 7">
    <name type="scientific">Oidiodendron maius (strain Zn)</name>
    <dbReference type="NCBI Taxonomy" id="913774"/>
    <lineage>
        <taxon>Eukaryota</taxon>
        <taxon>Fungi</taxon>
        <taxon>Dikarya</taxon>
        <taxon>Ascomycota</taxon>
        <taxon>Pezizomycotina</taxon>
        <taxon>Leotiomycetes</taxon>
        <taxon>Leotiomycetes incertae sedis</taxon>
        <taxon>Myxotrichaceae</taxon>
        <taxon>Oidiodendron</taxon>
    </lineage>
</organism>
<evidence type="ECO:0000256" key="4">
    <source>
        <dbReference type="ARBA" id="ARBA00023136"/>
    </source>
</evidence>
<reference evidence="6 7" key="1">
    <citation type="submission" date="2014-04" db="EMBL/GenBank/DDBJ databases">
        <authorList>
            <consortium name="DOE Joint Genome Institute"/>
            <person name="Kuo A."/>
            <person name="Martino E."/>
            <person name="Perotto S."/>
            <person name="Kohler A."/>
            <person name="Nagy L.G."/>
            <person name="Floudas D."/>
            <person name="Copeland A."/>
            <person name="Barry K.W."/>
            <person name="Cichocki N."/>
            <person name="Veneault-Fourrey C."/>
            <person name="LaButti K."/>
            <person name="Lindquist E.A."/>
            <person name="Lipzen A."/>
            <person name="Lundell T."/>
            <person name="Morin E."/>
            <person name="Murat C."/>
            <person name="Sun H."/>
            <person name="Tunlid A."/>
            <person name="Henrissat B."/>
            <person name="Grigoriev I.V."/>
            <person name="Hibbett D.S."/>
            <person name="Martin F."/>
            <person name="Nordberg H.P."/>
            <person name="Cantor M.N."/>
            <person name="Hua S.X."/>
        </authorList>
    </citation>
    <scope>NUCLEOTIDE SEQUENCE [LARGE SCALE GENOMIC DNA]</scope>
    <source>
        <strain evidence="6 7">Zn</strain>
    </source>
</reference>
<dbReference type="EMBL" id="KN832875">
    <property type="protein sequence ID" value="KIN02157.1"/>
    <property type="molecule type" value="Genomic_DNA"/>
</dbReference>
<dbReference type="InParanoid" id="A0A0C3HIK2"/>
<dbReference type="STRING" id="913774.A0A0C3HIK2"/>
<keyword evidence="4 5" id="KW-0472">Membrane</keyword>
<dbReference type="HOGENOM" id="CLU_033465_3_0_1"/>
<keyword evidence="2 5" id="KW-0812">Transmembrane</keyword>
<dbReference type="Proteomes" id="UP000054321">
    <property type="component" value="Unassembled WGS sequence"/>
</dbReference>
<dbReference type="PANTHER" id="PTHR31465:SF15">
    <property type="entry name" value="LIPID TRANSPORTER ATNI-RELATED"/>
    <property type="match status" value="1"/>
</dbReference>
<dbReference type="GO" id="GO:0016020">
    <property type="term" value="C:membrane"/>
    <property type="evidence" value="ECO:0007669"/>
    <property type="project" value="UniProtKB-SubCell"/>
</dbReference>
<feature type="transmembrane region" description="Helical" evidence="5">
    <location>
        <begin position="216"/>
        <end position="234"/>
    </location>
</feature>
<feature type="transmembrane region" description="Helical" evidence="5">
    <location>
        <begin position="27"/>
        <end position="49"/>
    </location>
</feature>
<evidence type="ECO:0000256" key="1">
    <source>
        <dbReference type="ARBA" id="ARBA00004141"/>
    </source>
</evidence>
<feature type="transmembrane region" description="Helical" evidence="5">
    <location>
        <begin position="61"/>
        <end position="81"/>
    </location>
</feature>
<reference evidence="7" key="2">
    <citation type="submission" date="2015-01" db="EMBL/GenBank/DDBJ databases">
        <title>Evolutionary Origins and Diversification of the Mycorrhizal Mutualists.</title>
        <authorList>
            <consortium name="DOE Joint Genome Institute"/>
            <consortium name="Mycorrhizal Genomics Consortium"/>
            <person name="Kohler A."/>
            <person name="Kuo A."/>
            <person name="Nagy L.G."/>
            <person name="Floudas D."/>
            <person name="Copeland A."/>
            <person name="Barry K.W."/>
            <person name="Cichocki N."/>
            <person name="Veneault-Fourrey C."/>
            <person name="LaButti K."/>
            <person name="Lindquist E.A."/>
            <person name="Lipzen A."/>
            <person name="Lundell T."/>
            <person name="Morin E."/>
            <person name="Murat C."/>
            <person name="Riley R."/>
            <person name="Ohm R."/>
            <person name="Sun H."/>
            <person name="Tunlid A."/>
            <person name="Henrissat B."/>
            <person name="Grigoriev I.V."/>
            <person name="Hibbett D.S."/>
            <person name="Martin F."/>
        </authorList>
    </citation>
    <scope>NUCLEOTIDE SEQUENCE [LARGE SCALE GENOMIC DNA]</scope>
    <source>
        <strain evidence="7">Zn</strain>
    </source>
</reference>
<evidence type="ECO:0008006" key="8">
    <source>
        <dbReference type="Google" id="ProtNLM"/>
    </source>
</evidence>
<evidence type="ECO:0000313" key="7">
    <source>
        <dbReference type="Proteomes" id="UP000054321"/>
    </source>
</evidence>
<evidence type="ECO:0000256" key="2">
    <source>
        <dbReference type="ARBA" id="ARBA00022692"/>
    </source>
</evidence>
<evidence type="ECO:0000313" key="6">
    <source>
        <dbReference type="EMBL" id="KIN02157.1"/>
    </source>
</evidence>